<dbReference type="CDD" id="cd04590">
    <property type="entry name" value="CBS_pair_CorC_HlyC_assoc"/>
    <property type="match status" value="1"/>
</dbReference>
<dbReference type="InterPro" id="IPR005170">
    <property type="entry name" value="Transptr-assoc_dom"/>
</dbReference>
<dbReference type="Gene3D" id="3.30.465.10">
    <property type="match status" value="1"/>
</dbReference>
<reference evidence="7 8" key="1">
    <citation type="submission" date="2017-03" db="EMBL/GenBank/DDBJ databases">
        <authorList>
            <person name="Afonso C.L."/>
            <person name="Miller P.J."/>
            <person name="Scott M.A."/>
            <person name="Spackman E."/>
            <person name="Goraichik I."/>
            <person name="Dimitrov K.M."/>
            <person name="Suarez D.L."/>
            <person name="Swayne D.E."/>
        </authorList>
    </citation>
    <scope>NUCLEOTIDE SEQUENCE [LARGE SCALE GENOMIC DNA]</scope>
    <source>
        <strain evidence="7 8">CECT 7971</strain>
    </source>
</reference>
<dbReference type="SUPFAM" id="SSF56176">
    <property type="entry name" value="FAD-binding/transporter-associated domain-like"/>
    <property type="match status" value="1"/>
</dbReference>
<dbReference type="InterPro" id="IPR036318">
    <property type="entry name" value="FAD-bd_PCMH-like_sf"/>
</dbReference>
<dbReference type="Gene3D" id="3.10.580.10">
    <property type="entry name" value="CBS-domain"/>
    <property type="match status" value="1"/>
</dbReference>
<proteinExistence type="inferred from homology"/>
<dbReference type="FunFam" id="3.10.580.10:FF:000002">
    <property type="entry name" value="Magnesium/cobalt efflux protein CorC"/>
    <property type="match status" value="1"/>
</dbReference>
<dbReference type="GO" id="GO:0050660">
    <property type="term" value="F:flavin adenine dinucleotide binding"/>
    <property type="evidence" value="ECO:0007669"/>
    <property type="project" value="InterPro"/>
</dbReference>
<evidence type="ECO:0000256" key="4">
    <source>
        <dbReference type="PROSITE-ProRule" id="PRU00703"/>
    </source>
</evidence>
<dbReference type="PROSITE" id="PS51371">
    <property type="entry name" value="CBS"/>
    <property type="match status" value="1"/>
</dbReference>
<dbReference type="Proteomes" id="UP000193307">
    <property type="component" value="Unassembled WGS sequence"/>
</dbReference>
<organism evidence="7 8">
    <name type="scientific">Pacificibacter marinus</name>
    <dbReference type="NCBI Taxonomy" id="658057"/>
    <lineage>
        <taxon>Bacteria</taxon>
        <taxon>Pseudomonadati</taxon>
        <taxon>Pseudomonadota</taxon>
        <taxon>Alphaproteobacteria</taxon>
        <taxon>Rhodobacterales</taxon>
        <taxon>Roseobacteraceae</taxon>
        <taxon>Pacificibacter</taxon>
    </lineage>
</organism>
<dbReference type="Pfam" id="PF03471">
    <property type="entry name" value="CorC_HlyC"/>
    <property type="match status" value="1"/>
</dbReference>
<dbReference type="SUPFAM" id="SSF54631">
    <property type="entry name" value="CBS-domain pair"/>
    <property type="match status" value="1"/>
</dbReference>
<evidence type="ECO:0000259" key="6">
    <source>
        <dbReference type="PROSITE" id="PS51371"/>
    </source>
</evidence>
<keyword evidence="3 4" id="KW-0129">CBS domain</keyword>
<keyword evidence="8" id="KW-1185">Reference proteome</keyword>
<dbReference type="AlphaFoldDB" id="A0A1Y5SEY6"/>
<dbReference type="PANTHER" id="PTHR22777:SF27">
    <property type="entry name" value="MAGNESIUM AND COBALT EFFLUX PROTEIN CORC"/>
    <property type="match status" value="1"/>
</dbReference>
<evidence type="ECO:0000313" key="7">
    <source>
        <dbReference type="EMBL" id="SLN39267.1"/>
    </source>
</evidence>
<dbReference type="OrthoDB" id="9797674at2"/>
<dbReference type="SMART" id="SM01091">
    <property type="entry name" value="CorC_HlyC"/>
    <property type="match status" value="1"/>
</dbReference>
<comment type="similarity">
    <text evidence="1">Belongs to the UPF0053 family. Hemolysin C subfamily.</text>
</comment>
<evidence type="ECO:0000256" key="1">
    <source>
        <dbReference type="ARBA" id="ARBA00006446"/>
    </source>
</evidence>
<gene>
    <name evidence="7" type="primary">tlyC</name>
    <name evidence="7" type="ORF">PAM7971_01791</name>
</gene>
<accession>A0A1Y5SEY6</accession>
<feature type="domain" description="CBS" evidence="6">
    <location>
        <begin position="157"/>
        <end position="214"/>
    </location>
</feature>
<evidence type="ECO:0000256" key="2">
    <source>
        <dbReference type="ARBA" id="ARBA00022737"/>
    </source>
</evidence>
<dbReference type="InterPro" id="IPR016169">
    <property type="entry name" value="FAD-bd_PCMH_sub2"/>
</dbReference>
<evidence type="ECO:0000313" key="8">
    <source>
        <dbReference type="Proteomes" id="UP000193307"/>
    </source>
</evidence>
<protein>
    <submittedName>
        <fullName evidence="7">Hemolysin C</fullName>
    </submittedName>
</protein>
<dbReference type="RefSeq" id="WP_085848871.1">
    <property type="nucleotide sequence ID" value="NZ_FNZV01000003.1"/>
</dbReference>
<feature type="compositionally biased region" description="Polar residues" evidence="5">
    <location>
        <begin position="1"/>
        <end position="13"/>
    </location>
</feature>
<dbReference type="InterPro" id="IPR046342">
    <property type="entry name" value="CBS_dom_sf"/>
</dbReference>
<evidence type="ECO:0000256" key="3">
    <source>
        <dbReference type="ARBA" id="ARBA00023122"/>
    </source>
</evidence>
<name>A0A1Y5SEY6_9RHOB</name>
<sequence length="328" mass="35781">MGDTEPGSSTAAQSARPDPKRASDMSLSPNDTSHGSEKTASKPSWFARAFSVFSPQMPAVTPVIGTPEPSVPVERPGMMNLRSMRVDDVAVPKAEITAVPADIEKDDLVKVFRESGNTRLPVYNGTLDTPIGLIHLKDFALHHGFNAKGEPFNLEKMLRPLIFAPPSMPIGVLLTKMQTDRMHMALVIDEYGGVDGLVTLEDLVEQVIGEIEDEHDIEEDVFWTLVEDGIYIAQARTPLDDFEDEIGLRLTPDDADEEIETLGGLVFLLTGRVPVRGEVIPHPSGAEFEIIDADPRRIKRIRVRLPNAARAPKTLMGALSSAIETASA</sequence>
<keyword evidence="2" id="KW-0677">Repeat</keyword>
<dbReference type="PANTHER" id="PTHR22777">
    <property type="entry name" value="HEMOLYSIN-RELATED"/>
    <property type="match status" value="1"/>
</dbReference>
<evidence type="ECO:0000256" key="5">
    <source>
        <dbReference type="SAM" id="MobiDB-lite"/>
    </source>
</evidence>
<dbReference type="InterPro" id="IPR000644">
    <property type="entry name" value="CBS_dom"/>
</dbReference>
<dbReference type="EMBL" id="FWFW01000004">
    <property type="protein sequence ID" value="SLN39267.1"/>
    <property type="molecule type" value="Genomic_DNA"/>
</dbReference>
<feature type="region of interest" description="Disordered" evidence="5">
    <location>
        <begin position="1"/>
        <end position="41"/>
    </location>
</feature>
<dbReference type="Pfam" id="PF00571">
    <property type="entry name" value="CBS"/>
    <property type="match status" value="1"/>
</dbReference>
<dbReference type="InterPro" id="IPR044751">
    <property type="entry name" value="Ion_transp-like_CBS"/>
</dbReference>
<dbReference type="STRING" id="658057.SAMN04488032_103239"/>
<dbReference type="GO" id="GO:0005886">
    <property type="term" value="C:plasma membrane"/>
    <property type="evidence" value="ECO:0007669"/>
    <property type="project" value="TreeGrafter"/>
</dbReference>